<gene>
    <name evidence="6" type="ORF">BFC17_01680</name>
</gene>
<comment type="similarity">
    <text evidence="2">Belongs to the bacterial ring-hydroxylating dioxygenase beta subunit family.</text>
</comment>
<evidence type="ECO:0000256" key="5">
    <source>
        <dbReference type="ARBA" id="ARBA00023002"/>
    </source>
</evidence>
<reference evidence="6 7" key="1">
    <citation type="submission" date="2016-09" db="EMBL/GenBank/DDBJ databases">
        <title>Alteromonas lipolytica, a new species isolated from sea water.</title>
        <authorList>
            <person name="Wu Y.-H."/>
            <person name="Cheng H."/>
            <person name="Xu X.-W."/>
        </authorList>
    </citation>
    <scope>NUCLEOTIDE SEQUENCE [LARGE SCALE GENOMIC DNA]</scope>
    <source>
        <strain evidence="6 7">JW12</strain>
    </source>
</reference>
<dbReference type="STRING" id="1856405.BFC17_01680"/>
<dbReference type="RefSeq" id="WP_070177387.1">
    <property type="nucleotide sequence ID" value="NZ_BMJR01000002.1"/>
</dbReference>
<dbReference type="Proteomes" id="UP000176037">
    <property type="component" value="Unassembled WGS sequence"/>
</dbReference>
<comment type="pathway">
    <text evidence="1">Aromatic compound metabolism.</text>
</comment>
<dbReference type="GO" id="GO:0051213">
    <property type="term" value="F:dioxygenase activity"/>
    <property type="evidence" value="ECO:0007669"/>
    <property type="project" value="UniProtKB-KW"/>
</dbReference>
<evidence type="ECO:0000256" key="1">
    <source>
        <dbReference type="ARBA" id="ARBA00005211"/>
    </source>
</evidence>
<accession>A0A1E8FAS2</accession>
<dbReference type="PANTHER" id="PTHR41534:SF2">
    <property type="entry name" value="3-PHENYLPROPIONATE_CINNAMIC ACID DIOXYGENASE SUBUNIT BETA"/>
    <property type="match status" value="1"/>
</dbReference>
<evidence type="ECO:0000256" key="4">
    <source>
        <dbReference type="ARBA" id="ARBA00022964"/>
    </source>
</evidence>
<keyword evidence="7" id="KW-1185">Reference proteome</keyword>
<dbReference type="InterPro" id="IPR000391">
    <property type="entry name" value="Rng_hydr_dOase-bsu"/>
</dbReference>
<dbReference type="AlphaFoldDB" id="A0A1E8FAS2"/>
<keyword evidence="4" id="KW-0223">Dioxygenase</keyword>
<name>A0A1E8FAS2_9ALTE</name>
<evidence type="ECO:0000313" key="6">
    <source>
        <dbReference type="EMBL" id="OFI33010.1"/>
    </source>
</evidence>
<protein>
    <recommendedName>
        <fullName evidence="8">Aromatic-ring-hydroxylating dioxygenase subunit beta</fullName>
    </recommendedName>
</protein>
<keyword evidence="3" id="KW-0058">Aromatic hydrocarbons catabolism</keyword>
<comment type="caution">
    <text evidence="6">The sequence shown here is derived from an EMBL/GenBank/DDBJ whole genome shotgun (WGS) entry which is preliminary data.</text>
</comment>
<organism evidence="6 7">
    <name type="scientific">Alteromonas lipolytica</name>
    <dbReference type="NCBI Taxonomy" id="1856405"/>
    <lineage>
        <taxon>Bacteria</taxon>
        <taxon>Pseudomonadati</taxon>
        <taxon>Pseudomonadota</taxon>
        <taxon>Gammaproteobacteria</taxon>
        <taxon>Alteromonadales</taxon>
        <taxon>Alteromonadaceae</taxon>
        <taxon>Alteromonas/Salinimonas group</taxon>
        <taxon>Alteromonas</taxon>
    </lineage>
</organism>
<evidence type="ECO:0000256" key="3">
    <source>
        <dbReference type="ARBA" id="ARBA00022797"/>
    </source>
</evidence>
<keyword evidence="5" id="KW-0560">Oxidoreductase</keyword>
<dbReference type="InterPro" id="IPR032710">
    <property type="entry name" value="NTF2-like_dom_sf"/>
</dbReference>
<dbReference type="OrthoDB" id="7446267at2"/>
<evidence type="ECO:0008006" key="8">
    <source>
        <dbReference type="Google" id="ProtNLM"/>
    </source>
</evidence>
<evidence type="ECO:0000256" key="2">
    <source>
        <dbReference type="ARBA" id="ARBA00009570"/>
    </source>
</evidence>
<dbReference type="GO" id="GO:0019380">
    <property type="term" value="P:3-phenylpropionate catabolic process"/>
    <property type="evidence" value="ECO:0007669"/>
    <property type="project" value="TreeGrafter"/>
</dbReference>
<dbReference type="SUPFAM" id="SSF54427">
    <property type="entry name" value="NTF2-like"/>
    <property type="match status" value="1"/>
</dbReference>
<dbReference type="EMBL" id="MJIC01000015">
    <property type="protein sequence ID" value="OFI33010.1"/>
    <property type="molecule type" value="Genomic_DNA"/>
</dbReference>
<proteinExistence type="inferred from homology"/>
<evidence type="ECO:0000313" key="7">
    <source>
        <dbReference type="Proteomes" id="UP000176037"/>
    </source>
</evidence>
<dbReference type="PANTHER" id="PTHR41534">
    <property type="entry name" value="BLR3401 PROTEIN"/>
    <property type="match status" value="1"/>
</dbReference>
<dbReference type="Gene3D" id="3.10.450.50">
    <property type="match status" value="1"/>
</dbReference>
<dbReference type="Pfam" id="PF00866">
    <property type="entry name" value="Ring_hydroxyl_B"/>
    <property type="match status" value="1"/>
</dbReference>
<sequence>MSENQLYTRVSEFLSLEADLLDHKAYDEWLALWEKSGLYIVPVEHDVTDFANHLNVAYDDDEMRQLRIARLSNGEAVSTVGAENTVRTLSRIRILEASDELVTVRCAYCLYENNKNGVRAFPANVEFILKPTEDSFLIQQKVARVMKSNEHLTTVSYLF</sequence>